<protein>
    <submittedName>
        <fullName evidence="2">HNH endonuclease</fullName>
    </submittedName>
</protein>
<feature type="compositionally biased region" description="Gly residues" evidence="1">
    <location>
        <begin position="538"/>
        <end position="553"/>
    </location>
</feature>
<feature type="region of interest" description="Disordered" evidence="1">
    <location>
        <begin position="534"/>
        <end position="584"/>
    </location>
</feature>
<keyword evidence="2" id="KW-0540">Nuclease</keyword>
<dbReference type="STRING" id="1210046.B277_04075"/>
<keyword evidence="2" id="KW-0378">Hydrolase</keyword>
<name>K1E026_9MICO</name>
<keyword evidence="2" id="KW-0255">Endonuclease</keyword>
<evidence type="ECO:0000256" key="1">
    <source>
        <dbReference type="SAM" id="MobiDB-lite"/>
    </source>
</evidence>
<dbReference type="GO" id="GO:0004519">
    <property type="term" value="F:endonuclease activity"/>
    <property type="evidence" value="ECO:0007669"/>
    <property type="project" value="UniProtKB-KW"/>
</dbReference>
<gene>
    <name evidence="2" type="ORF">B277_04075</name>
</gene>
<dbReference type="PATRIC" id="fig|1210046.3.peg.793"/>
<dbReference type="OrthoDB" id="3541361at2"/>
<dbReference type="InterPro" id="IPR003615">
    <property type="entry name" value="HNH_nuc"/>
</dbReference>
<dbReference type="RefSeq" id="WP_007925391.1">
    <property type="nucleotide sequence ID" value="NZ_ALWX01000014.1"/>
</dbReference>
<evidence type="ECO:0000313" key="3">
    <source>
        <dbReference type="Proteomes" id="UP000004474"/>
    </source>
</evidence>
<dbReference type="CDD" id="cd00085">
    <property type="entry name" value="HNHc"/>
    <property type="match status" value="1"/>
</dbReference>
<dbReference type="AlphaFoldDB" id="K1E026"/>
<accession>K1E026</accession>
<dbReference type="eggNOG" id="COG1403">
    <property type="taxonomic scope" value="Bacteria"/>
</dbReference>
<reference evidence="2 3" key="1">
    <citation type="journal article" date="2012" name="J. Bacteriol.">
        <title>Genome Sequence of Janibacter hoylei MTCC8307, Isolated from the Stratospheric Air.</title>
        <authorList>
            <person name="Pawar S.P."/>
            <person name="Dhotre D.P."/>
            <person name="Shetty S.A."/>
            <person name="Chowdhury S.P."/>
            <person name="Chaudhari B.L."/>
            <person name="Shouche Y.S."/>
        </authorList>
    </citation>
    <scope>NUCLEOTIDE SEQUENCE [LARGE SCALE GENOMIC DNA]</scope>
    <source>
        <strain evidence="2 3">PVAS-1</strain>
    </source>
</reference>
<proteinExistence type="predicted"/>
<dbReference type="Proteomes" id="UP000004474">
    <property type="component" value="Unassembled WGS sequence"/>
</dbReference>
<evidence type="ECO:0000313" key="2">
    <source>
        <dbReference type="EMBL" id="EKA62195.1"/>
    </source>
</evidence>
<sequence length="584" mass="61629">MFEDELAKVEESFRGLGQIRERAGAQAGRADEQTLTRMLQATERLRRAADALELTLLGHASRFGEEVGEDHVYRPVRLPEGEVAEFAVDALGLALGAGAGEAGRRCDLSARAITDLRRLADLVADGRMRERSLEVVAKETREAGPDAVAAVVDHLLDPLRGRPGSTRATGLDERELRKATRRILQRVEPELLADRARRNRRNALYVAFSEGPVGCTDLHATLPAETALALKEAIDAVAKQLRQADPTLAAGASRAQGLADLALRGVEVTPHVRLGLPIITSAASRLSFAPYAGGEGRPAAGDAAHALHGPTAVEGRFVTGEGPDAVDVVPEEWAGNAITAQVAAGPGPDGQRTWVSGCDIPGVGFIPADVVAALTTHLDTTVSRALVDARTGVLVETSDPRYVVPRAMRDFVTTRDGTCRMWGCTRRVARGAEQAADLDHALPYPQGATSPANLSGLCRHHHRVKHSPRWTHTLHEDGRAEWTSPAGVPASTFPAHWVHSLDEGEVHVSAWAAGEPTLGPDDGGQLVVAPALPPVEGAKGGRGGAGGASGGVRPGALLRETRSVTSPSQPTLTRHDATLAPCHG</sequence>
<organism evidence="2 3">
    <name type="scientific">Janibacter hoylei PVAS-1</name>
    <dbReference type="NCBI Taxonomy" id="1210046"/>
    <lineage>
        <taxon>Bacteria</taxon>
        <taxon>Bacillati</taxon>
        <taxon>Actinomycetota</taxon>
        <taxon>Actinomycetes</taxon>
        <taxon>Micrococcales</taxon>
        <taxon>Intrasporangiaceae</taxon>
        <taxon>Janibacter</taxon>
    </lineage>
</organism>
<dbReference type="EMBL" id="ALWX01000014">
    <property type="protein sequence ID" value="EKA62195.1"/>
    <property type="molecule type" value="Genomic_DNA"/>
</dbReference>
<comment type="caution">
    <text evidence="2">The sequence shown here is derived from an EMBL/GenBank/DDBJ whole genome shotgun (WGS) entry which is preliminary data.</text>
</comment>
<feature type="compositionally biased region" description="Polar residues" evidence="1">
    <location>
        <begin position="563"/>
        <end position="572"/>
    </location>
</feature>